<organism evidence="1 2">
    <name type="scientific">Mesorhizobium neociceri</name>
    <dbReference type="NCBI Taxonomy" id="1307853"/>
    <lineage>
        <taxon>Bacteria</taxon>
        <taxon>Pseudomonadati</taxon>
        <taxon>Pseudomonadota</taxon>
        <taxon>Alphaproteobacteria</taxon>
        <taxon>Hyphomicrobiales</taxon>
        <taxon>Phyllobacteriaceae</taxon>
        <taxon>Mesorhizobium</taxon>
    </lineage>
</organism>
<gene>
    <name evidence="1" type="ORF">H0241_15900</name>
</gene>
<protein>
    <submittedName>
        <fullName evidence="1">Uncharacterized protein</fullName>
    </submittedName>
</protein>
<accession>A0A838B6M1</accession>
<evidence type="ECO:0000313" key="2">
    <source>
        <dbReference type="Proteomes" id="UP000558284"/>
    </source>
</evidence>
<reference evidence="1 2" key="1">
    <citation type="submission" date="2020-07" db="EMBL/GenBank/DDBJ databases">
        <title>Definition of the novel symbiovar canariense within Mesorhizobium novociceri, a new species of genus Mesorhizobium nodulating Cicer canariense in the Caldera de Taburiente National Park (La Palma, Canary Islands).</title>
        <authorList>
            <person name="Leon-Barrios M."/>
            <person name="Perez-Yepez J."/>
            <person name="Flores-Felix J.D."/>
            <person name="Ramirez-Baena M.H."/>
            <person name="Pulido-Suarez L."/>
            <person name="Igual J.M."/>
            <person name="Velazquez E."/>
            <person name="Peix A."/>
        </authorList>
    </citation>
    <scope>NUCLEOTIDE SEQUENCE [LARGE SCALE GENOMIC DNA]</scope>
    <source>
        <strain evidence="1 2">CCANP35</strain>
    </source>
</reference>
<comment type="caution">
    <text evidence="1">The sequence shown here is derived from an EMBL/GenBank/DDBJ whole genome shotgun (WGS) entry which is preliminary data.</text>
</comment>
<sequence>MERLTDAQLADLADTAFQTINWAKREGMRKPQQVEQVVRAFEIALGYREAKIIYGAASKGTNLSALEMAQRVAKGEQL</sequence>
<dbReference type="EMBL" id="JACDTY010000007">
    <property type="protein sequence ID" value="MBA1141732.1"/>
    <property type="molecule type" value="Genomic_DNA"/>
</dbReference>
<dbReference type="Proteomes" id="UP000558284">
    <property type="component" value="Unassembled WGS sequence"/>
</dbReference>
<proteinExistence type="predicted"/>
<dbReference type="AlphaFoldDB" id="A0A838B6M1"/>
<name>A0A838B6M1_9HYPH</name>
<dbReference type="RefSeq" id="WP_181058612.1">
    <property type="nucleotide sequence ID" value="NZ_JACDTY010000007.1"/>
</dbReference>
<keyword evidence="2" id="KW-1185">Reference proteome</keyword>
<evidence type="ECO:0000313" key="1">
    <source>
        <dbReference type="EMBL" id="MBA1141732.1"/>
    </source>
</evidence>